<evidence type="ECO:0000313" key="3">
    <source>
        <dbReference type="EMBL" id="RDX51806.1"/>
    </source>
</evidence>
<sequence>MALGQSTRSDATVSISPTTSGSSTAPTPSSTQEDGPPGSSALTPSSSSLPFSFLVTFIAIFLFFLGCGLGSRRMTRAFRRRFGYPGDEGGRGRVALVARERPVIWDVCPVEGKGTGHAWAQFRPLCASYVRTVPAGASASAFSSPSGAFQPPHAGRPAEPAYPPSVLHWVPGGMGAVGFTFARAGLRTVPRPAPAPVPSRTSPTLRPVYPIRARPPPRPPRWHGHQVPGWIVRLLSGPAYAGLGLGRGEGDEHQEMLEKQPVQALQVLTVITMPSPERAANQGTRAKAVEAGVSPATEQERGRAPERAAEVGEFVLGVARLPWDGEEFDVARRTLLRYSTICSRATCYDRPQYLFNTEDVQYP</sequence>
<keyword evidence="2" id="KW-0472">Membrane</keyword>
<protein>
    <submittedName>
        <fullName evidence="3">Uncharacterized protein</fullName>
    </submittedName>
</protein>
<dbReference type="OrthoDB" id="2796963at2759"/>
<keyword evidence="2" id="KW-1133">Transmembrane helix</keyword>
<feature type="compositionally biased region" description="Polar residues" evidence="1">
    <location>
        <begin position="1"/>
        <end position="11"/>
    </location>
</feature>
<accession>A0A371DH16</accession>
<keyword evidence="4" id="KW-1185">Reference proteome</keyword>
<evidence type="ECO:0000256" key="2">
    <source>
        <dbReference type="SAM" id="Phobius"/>
    </source>
</evidence>
<reference evidence="3 4" key="1">
    <citation type="journal article" date="2018" name="Biotechnol. Biofuels">
        <title>Integrative visual omics of the white-rot fungus Polyporus brumalis exposes the biotechnological potential of its oxidative enzymes for delignifying raw plant biomass.</title>
        <authorList>
            <person name="Miyauchi S."/>
            <person name="Rancon A."/>
            <person name="Drula E."/>
            <person name="Hage H."/>
            <person name="Chaduli D."/>
            <person name="Favel A."/>
            <person name="Grisel S."/>
            <person name="Henrissat B."/>
            <person name="Herpoel-Gimbert I."/>
            <person name="Ruiz-Duenas F.J."/>
            <person name="Chevret D."/>
            <person name="Hainaut M."/>
            <person name="Lin J."/>
            <person name="Wang M."/>
            <person name="Pangilinan J."/>
            <person name="Lipzen A."/>
            <person name="Lesage-Meessen L."/>
            <person name="Navarro D."/>
            <person name="Riley R."/>
            <person name="Grigoriev I.V."/>
            <person name="Zhou S."/>
            <person name="Raouche S."/>
            <person name="Rosso M.N."/>
        </authorList>
    </citation>
    <scope>NUCLEOTIDE SEQUENCE [LARGE SCALE GENOMIC DNA]</scope>
    <source>
        <strain evidence="3 4">BRFM 1820</strain>
    </source>
</reference>
<evidence type="ECO:0000256" key="1">
    <source>
        <dbReference type="SAM" id="MobiDB-lite"/>
    </source>
</evidence>
<dbReference type="AlphaFoldDB" id="A0A371DH16"/>
<dbReference type="Proteomes" id="UP000256964">
    <property type="component" value="Unassembled WGS sequence"/>
</dbReference>
<feature type="compositionally biased region" description="Low complexity" evidence="1">
    <location>
        <begin position="12"/>
        <end position="43"/>
    </location>
</feature>
<feature type="transmembrane region" description="Helical" evidence="2">
    <location>
        <begin position="51"/>
        <end position="71"/>
    </location>
</feature>
<feature type="region of interest" description="Disordered" evidence="1">
    <location>
        <begin position="1"/>
        <end position="43"/>
    </location>
</feature>
<keyword evidence="2" id="KW-0812">Transmembrane</keyword>
<gene>
    <name evidence="3" type="ORF">OH76DRAFT_274485</name>
</gene>
<feature type="region of interest" description="Disordered" evidence="1">
    <location>
        <begin position="277"/>
        <end position="306"/>
    </location>
</feature>
<name>A0A371DH16_9APHY</name>
<organism evidence="3 4">
    <name type="scientific">Lentinus brumalis</name>
    <dbReference type="NCBI Taxonomy" id="2498619"/>
    <lineage>
        <taxon>Eukaryota</taxon>
        <taxon>Fungi</taxon>
        <taxon>Dikarya</taxon>
        <taxon>Basidiomycota</taxon>
        <taxon>Agaricomycotina</taxon>
        <taxon>Agaricomycetes</taxon>
        <taxon>Polyporales</taxon>
        <taxon>Polyporaceae</taxon>
        <taxon>Lentinus</taxon>
    </lineage>
</organism>
<proteinExistence type="predicted"/>
<evidence type="ECO:0000313" key="4">
    <source>
        <dbReference type="Proteomes" id="UP000256964"/>
    </source>
</evidence>
<dbReference type="EMBL" id="KZ857393">
    <property type="protein sequence ID" value="RDX51806.1"/>
    <property type="molecule type" value="Genomic_DNA"/>
</dbReference>